<reference evidence="2 3" key="1">
    <citation type="submission" date="2016-07" db="EMBL/GenBank/DDBJ databases">
        <title>Pervasive Adenine N6-methylation of Active Genes in Fungi.</title>
        <authorList>
            <consortium name="DOE Joint Genome Institute"/>
            <person name="Mondo S.J."/>
            <person name="Dannebaum R.O."/>
            <person name="Kuo R.C."/>
            <person name="Labutti K."/>
            <person name="Haridas S."/>
            <person name="Kuo A."/>
            <person name="Salamov A."/>
            <person name="Ahrendt S.R."/>
            <person name="Lipzen A."/>
            <person name="Sullivan W."/>
            <person name="Andreopoulos W.B."/>
            <person name="Clum A."/>
            <person name="Lindquist E."/>
            <person name="Daum C."/>
            <person name="Ramamoorthy G.K."/>
            <person name="Gryganskyi A."/>
            <person name="Culley D."/>
            <person name="Magnuson J.K."/>
            <person name="James T.Y."/>
            <person name="O'Malley M.A."/>
            <person name="Stajich J.E."/>
            <person name="Spatafora J.W."/>
            <person name="Visel A."/>
            <person name="Grigoriev I.V."/>
        </authorList>
    </citation>
    <scope>NUCLEOTIDE SEQUENCE [LARGE SCALE GENOMIC DNA]</scope>
    <source>
        <strain evidence="2 3">CBS 931.73</strain>
    </source>
</reference>
<evidence type="ECO:0000313" key="3">
    <source>
        <dbReference type="Proteomes" id="UP000193498"/>
    </source>
</evidence>
<comment type="caution">
    <text evidence="2">The sequence shown here is derived from an EMBL/GenBank/DDBJ whole genome shotgun (WGS) entry which is preliminary data.</text>
</comment>
<dbReference type="InterPro" id="IPR022742">
    <property type="entry name" value="Hydrolase_4"/>
</dbReference>
<dbReference type="EMBL" id="MCFE01000163">
    <property type="protein sequence ID" value="ORX95987.1"/>
    <property type="molecule type" value="Genomic_DNA"/>
</dbReference>
<dbReference type="STRING" id="1314790.A0A1Y1YDC5"/>
<dbReference type="PANTHER" id="PTHR42886:SF53">
    <property type="entry name" value="ALPHA_BETA-HYDROLASES SUPERFAMILY PROTEIN"/>
    <property type="match status" value="1"/>
</dbReference>
<dbReference type="GO" id="GO:0016787">
    <property type="term" value="F:hydrolase activity"/>
    <property type="evidence" value="ECO:0007669"/>
    <property type="project" value="UniProtKB-KW"/>
</dbReference>
<dbReference type="Gene3D" id="3.40.50.1820">
    <property type="entry name" value="alpha/beta hydrolase"/>
    <property type="match status" value="1"/>
</dbReference>
<protein>
    <submittedName>
        <fullName evidence="2">Alpha/beta-hydrolase</fullName>
    </submittedName>
</protein>
<organism evidence="2 3">
    <name type="scientific">Basidiobolus meristosporus CBS 931.73</name>
    <dbReference type="NCBI Taxonomy" id="1314790"/>
    <lineage>
        <taxon>Eukaryota</taxon>
        <taxon>Fungi</taxon>
        <taxon>Fungi incertae sedis</taxon>
        <taxon>Zoopagomycota</taxon>
        <taxon>Entomophthoromycotina</taxon>
        <taxon>Basidiobolomycetes</taxon>
        <taxon>Basidiobolales</taxon>
        <taxon>Basidiobolaceae</taxon>
        <taxon>Basidiobolus</taxon>
    </lineage>
</organism>
<feature type="domain" description="Serine aminopeptidase S33" evidence="1">
    <location>
        <begin position="33"/>
        <end position="196"/>
    </location>
</feature>
<evidence type="ECO:0000313" key="2">
    <source>
        <dbReference type="EMBL" id="ORX95987.1"/>
    </source>
</evidence>
<dbReference type="InParanoid" id="A0A1Y1YDC5"/>
<dbReference type="Proteomes" id="UP000193498">
    <property type="component" value="Unassembled WGS sequence"/>
</dbReference>
<dbReference type="OrthoDB" id="9988524at2759"/>
<keyword evidence="3" id="KW-1185">Reference proteome</keyword>
<dbReference type="Pfam" id="PF12146">
    <property type="entry name" value="Hydrolase_4"/>
    <property type="match status" value="1"/>
</dbReference>
<keyword evidence="2" id="KW-0378">Hydrolase</keyword>
<dbReference type="InterPro" id="IPR029058">
    <property type="entry name" value="AB_hydrolase_fold"/>
</dbReference>
<dbReference type="SUPFAM" id="SSF53474">
    <property type="entry name" value="alpha/beta-Hydrolases"/>
    <property type="match status" value="1"/>
</dbReference>
<name>A0A1Y1YDC5_9FUNG</name>
<accession>A0A1Y1YDC5</accession>
<sequence length="276" mass="31356">MTSDTSTLVERIEVSTPQGISLSAVLTKKSTAPADQVLVLCHGFLNHSNSTIIRGLTNQLPFNVCAIDFRGNGFSKGTTRYGNYLEEVEDLKYLVEHLREELHLNVLGILGHSKGASVVLLYASSHHEVPLIINVAGRYDMSELPMHRFTPGQRKELEERGSFVWRKYLHNTEEKDFVVSQEDLTKKKNTDMSVVRNIDRERVRVLSVHGEDDTTIPVQEVHMYDEVLGPKPYHEVAVIKGATHFFRAPEEQQQLGKVVNDWIEQNIDWAKSQLTH</sequence>
<gene>
    <name evidence="2" type="ORF">K493DRAFT_218295</name>
</gene>
<proteinExistence type="predicted"/>
<dbReference type="AlphaFoldDB" id="A0A1Y1YDC5"/>
<evidence type="ECO:0000259" key="1">
    <source>
        <dbReference type="Pfam" id="PF12146"/>
    </source>
</evidence>
<dbReference type="PANTHER" id="PTHR42886">
    <property type="entry name" value="RE40534P-RELATED"/>
    <property type="match status" value="1"/>
</dbReference>